<dbReference type="PRINTS" id="PR00237">
    <property type="entry name" value="GPCRRHODOPSN"/>
</dbReference>
<dbReference type="AlphaFoldDB" id="A0AAN8PQS4"/>
<feature type="transmembrane region" description="Helical" evidence="5">
    <location>
        <begin position="258"/>
        <end position="280"/>
    </location>
</feature>
<dbReference type="SUPFAM" id="SSF81321">
    <property type="entry name" value="Family A G protein-coupled receptor-like"/>
    <property type="match status" value="1"/>
</dbReference>
<keyword evidence="8" id="KW-1185">Reference proteome</keyword>
<dbReference type="PANTHER" id="PTHR46273:SF4">
    <property type="entry name" value="AT19640P"/>
    <property type="match status" value="1"/>
</dbReference>
<feature type="transmembrane region" description="Helical" evidence="5">
    <location>
        <begin position="292"/>
        <end position="316"/>
    </location>
</feature>
<feature type="domain" description="G-protein coupled receptors family 1 profile" evidence="6">
    <location>
        <begin position="42"/>
        <end position="314"/>
    </location>
</feature>
<feature type="transmembrane region" description="Helical" evidence="5">
    <location>
        <begin position="106"/>
        <end position="128"/>
    </location>
</feature>
<reference evidence="7 8" key="1">
    <citation type="submission" date="2024-01" db="EMBL/GenBank/DDBJ databases">
        <title>The genome of the rayed Mediterranean limpet Patella caerulea (Linnaeus, 1758).</title>
        <authorList>
            <person name="Anh-Thu Weber A."/>
            <person name="Halstead-Nussloch G."/>
        </authorList>
    </citation>
    <scope>NUCLEOTIDE SEQUENCE [LARGE SCALE GENOMIC DNA]</scope>
    <source>
        <strain evidence="7">AATW-2023a</strain>
        <tissue evidence="7">Whole specimen</tissue>
    </source>
</reference>
<dbReference type="PROSITE" id="PS50262">
    <property type="entry name" value="G_PROTEIN_RECEP_F1_2"/>
    <property type="match status" value="1"/>
</dbReference>
<evidence type="ECO:0000256" key="1">
    <source>
        <dbReference type="ARBA" id="ARBA00004370"/>
    </source>
</evidence>
<dbReference type="InterPro" id="IPR000276">
    <property type="entry name" value="GPCR_Rhodpsn"/>
</dbReference>
<keyword evidence="4 5" id="KW-0472">Membrane</keyword>
<protein>
    <recommendedName>
        <fullName evidence="6">G-protein coupled receptors family 1 profile domain-containing protein</fullName>
    </recommendedName>
</protein>
<dbReference type="CDD" id="cd14978">
    <property type="entry name" value="7tmA_FMRFamide_R-like"/>
    <property type="match status" value="1"/>
</dbReference>
<name>A0AAN8PQS4_PATCE</name>
<evidence type="ECO:0000256" key="3">
    <source>
        <dbReference type="ARBA" id="ARBA00022989"/>
    </source>
</evidence>
<dbReference type="PANTHER" id="PTHR46273">
    <property type="entry name" value="MYOSUPPRESSIN RECEPTOR 1, ISOFORM B-RELATED"/>
    <property type="match status" value="1"/>
</dbReference>
<dbReference type="EMBL" id="JAZGQO010000010">
    <property type="protein sequence ID" value="KAK6174915.1"/>
    <property type="molecule type" value="Genomic_DNA"/>
</dbReference>
<dbReference type="Gene3D" id="1.20.1070.10">
    <property type="entry name" value="Rhodopsin 7-helix transmembrane proteins"/>
    <property type="match status" value="1"/>
</dbReference>
<dbReference type="InterPro" id="IPR019427">
    <property type="entry name" value="7TM_GPCR_serpentine_rcpt_Srw"/>
</dbReference>
<evidence type="ECO:0000313" key="7">
    <source>
        <dbReference type="EMBL" id="KAK6174915.1"/>
    </source>
</evidence>
<keyword evidence="3 5" id="KW-1133">Transmembrane helix</keyword>
<dbReference type="InterPro" id="IPR053219">
    <property type="entry name" value="GPCR_Dmsr-1"/>
</dbReference>
<organism evidence="7 8">
    <name type="scientific">Patella caerulea</name>
    <name type="common">Rayed Mediterranean limpet</name>
    <dbReference type="NCBI Taxonomy" id="87958"/>
    <lineage>
        <taxon>Eukaryota</taxon>
        <taxon>Metazoa</taxon>
        <taxon>Spiralia</taxon>
        <taxon>Lophotrochozoa</taxon>
        <taxon>Mollusca</taxon>
        <taxon>Gastropoda</taxon>
        <taxon>Patellogastropoda</taxon>
        <taxon>Patelloidea</taxon>
        <taxon>Patellidae</taxon>
        <taxon>Patella</taxon>
    </lineage>
</organism>
<evidence type="ECO:0000256" key="4">
    <source>
        <dbReference type="ARBA" id="ARBA00023136"/>
    </source>
</evidence>
<dbReference type="Pfam" id="PF10324">
    <property type="entry name" value="7TM_GPCR_Srw"/>
    <property type="match status" value="1"/>
</dbReference>
<evidence type="ECO:0000256" key="5">
    <source>
        <dbReference type="SAM" id="Phobius"/>
    </source>
</evidence>
<dbReference type="Proteomes" id="UP001347796">
    <property type="component" value="Unassembled WGS sequence"/>
</dbReference>
<evidence type="ECO:0000313" key="8">
    <source>
        <dbReference type="Proteomes" id="UP001347796"/>
    </source>
</evidence>
<gene>
    <name evidence="7" type="ORF">SNE40_013474</name>
</gene>
<evidence type="ECO:0000259" key="6">
    <source>
        <dbReference type="PROSITE" id="PS50262"/>
    </source>
</evidence>
<dbReference type="GO" id="GO:0005886">
    <property type="term" value="C:plasma membrane"/>
    <property type="evidence" value="ECO:0007669"/>
    <property type="project" value="TreeGrafter"/>
</dbReference>
<feature type="transmembrane region" description="Helical" evidence="5">
    <location>
        <begin position="20"/>
        <end position="41"/>
    </location>
</feature>
<feature type="transmembrane region" description="Helical" evidence="5">
    <location>
        <begin position="62"/>
        <end position="86"/>
    </location>
</feature>
<feature type="transmembrane region" description="Helical" evidence="5">
    <location>
        <begin position="202"/>
        <end position="225"/>
    </location>
</feature>
<feature type="transmembrane region" description="Helical" evidence="5">
    <location>
        <begin position="140"/>
        <end position="161"/>
    </location>
</feature>
<dbReference type="GO" id="GO:0008528">
    <property type="term" value="F:G protein-coupled peptide receptor activity"/>
    <property type="evidence" value="ECO:0007669"/>
    <property type="project" value="InterPro"/>
</dbReference>
<proteinExistence type="predicted"/>
<dbReference type="InterPro" id="IPR017452">
    <property type="entry name" value="GPCR_Rhodpsn_7TM"/>
</dbReference>
<comment type="subcellular location">
    <subcellularLocation>
        <location evidence="1">Membrane</location>
    </subcellularLocation>
</comment>
<accession>A0AAN8PQS4</accession>
<keyword evidence="2 5" id="KW-0812">Transmembrane</keyword>
<sequence>MNSSLADGWFAEPDKNLEAFALWYWGIHGYLSIFVCIFGILTNFINIEILTRKPMRTSVNTILAAVAISDIVLMASYIPYAIHFYIMCDLTPTPQRYSYAWTTFMAVHANVTLSTHAISIWLAVFMAIQRYVYLQTKFCFTVRNTVFACVAICFASGLIMMPNYMITGVYEVSNNSFNSSMYRLNEFALGSKNPSSIVLLAFWLYAIAGKLLPCALITIFMGFLLKKLHESAERRKRLFSTNASSNSKKKKDHKSTTTMLLVIIILYIVTELPQSVVVVMSACLDGFFENVYFLLADILDMAALINNAINFVLYCIMSQQFREHLLDTWLLKFCKNLKCYKNRHYKNVKYGGQSNADDLTTLATEKTVIRTENIKLL</sequence>
<comment type="caution">
    <text evidence="7">The sequence shown here is derived from an EMBL/GenBank/DDBJ whole genome shotgun (WGS) entry which is preliminary data.</text>
</comment>
<evidence type="ECO:0000256" key="2">
    <source>
        <dbReference type="ARBA" id="ARBA00022692"/>
    </source>
</evidence>